<reference evidence="1 2" key="1">
    <citation type="submission" date="2020-08" db="EMBL/GenBank/DDBJ databases">
        <title>Genome public.</title>
        <authorList>
            <person name="Liu C."/>
            <person name="Sun Q."/>
        </authorList>
    </citation>
    <scope>NUCLEOTIDE SEQUENCE [LARGE SCALE GENOMIC DNA]</scope>
    <source>
        <strain evidence="1 2">NSJ-36</strain>
    </source>
</reference>
<accession>A0ABR7ETS3</accession>
<dbReference type="RefSeq" id="WP_021861459.1">
    <property type="nucleotide sequence ID" value="NZ_JACOOY010000002.1"/>
</dbReference>
<protein>
    <submittedName>
        <fullName evidence="1">HPr family phosphocarrier protein</fullName>
    </submittedName>
</protein>
<organism evidence="1 2">
    <name type="scientific">Dorea hominis</name>
    <dbReference type="NCBI Taxonomy" id="2763040"/>
    <lineage>
        <taxon>Bacteria</taxon>
        <taxon>Bacillati</taxon>
        <taxon>Bacillota</taxon>
        <taxon>Clostridia</taxon>
        <taxon>Lachnospirales</taxon>
        <taxon>Lachnospiraceae</taxon>
        <taxon>Dorea</taxon>
    </lineage>
</organism>
<keyword evidence="2" id="KW-1185">Reference proteome</keyword>
<gene>
    <name evidence="1" type="ORF">H8S07_01490</name>
</gene>
<dbReference type="Proteomes" id="UP000647235">
    <property type="component" value="Unassembled WGS sequence"/>
</dbReference>
<name>A0ABR7ETS3_9FIRM</name>
<evidence type="ECO:0000313" key="2">
    <source>
        <dbReference type="Proteomes" id="UP000647235"/>
    </source>
</evidence>
<proteinExistence type="predicted"/>
<comment type="caution">
    <text evidence="1">The sequence shown here is derived from an EMBL/GenBank/DDBJ whole genome shotgun (WGS) entry which is preliminary data.</text>
</comment>
<evidence type="ECO:0000313" key="1">
    <source>
        <dbReference type="EMBL" id="MBC5663960.1"/>
    </source>
</evidence>
<sequence>MIKNNIKFTTTSQFIIFHNICSKVSSDVQIRDISNHNKPVDGKKLSELANIQLGLPALLMIHGNDEVQVFSSLQKYGICHKKEKK</sequence>
<dbReference type="EMBL" id="JACOOY010000002">
    <property type="protein sequence ID" value="MBC5663960.1"/>
    <property type="molecule type" value="Genomic_DNA"/>
</dbReference>